<proteinExistence type="predicted"/>
<dbReference type="EMBL" id="JAMZIH010005413">
    <property type="protein sequence ID" value="KAJ1675229.1"/>
    <property type="molecule type" value="Genomic_DNA"/>
</dbReference>
<comment type="caution">
    <text evidence="1">The sequence shown here is derived from an EMBL/GenBank/DDBJ whole genome shotgun (WGS) entry which is preliminary data.</text>
</comment>
<evidence type="ECO:0000313" key="1">
    <source>
        <dbReference type="EMBL" id="KAJ1675229.1"/>
    </source>
</evidence>
<evidence type="ECO:0000313" key="2">
    <source>
        <dbReference type="Proteomes" id="UP001145114"/>
    </source>
</evidence>
<name>A0ACC1HLP7_9FUNG</name>
<accession>A0ACC1HLP7</accession>
<gene>
    <name evidence="1" type="ORF">EV182_001681</name>
</gene>
<organism evidence="1 2">
    <name type="scientific">Spiromyces aspiralis</name>
    <dbReference type="NCBI Taxonomy" id="68401"/>
    <lineage>
        <taxon>Eukaryota</taxon>
        <taxon>Fungi</taxon>
        <taxon>Fungi incertae sedis</taxon>
        <taxon>Zoopagomycota</taxon>
        <taxon>Kickxellomycotina</taxon>
        <taxon>Kickxellomycetes</taxon>
        <taxon>Kickxellales</taxon>
        <taxon>Kickxellaceae</taxon>
        <taxon>Spiromyces</taxon>
    </lineage>
</organism>
<dbReference type="Proteomes" id="UP001145114">
    <property type="component" value="Unassembled WGS sequence"/>
</dbReference>
<sequence>MHRYIVLSLGSNSSGQLALGHGEDRHYPEQTIFGQTSPTTSARLTDTTACIALRSRPCVVGGGNHSLMYEPGSDTYYASGSNVHGELGLVPAVGESIVKDDLALSWQSIIISEFDAGIAKMAAGWYHTLALDGKGRVYACGSNEHGQCGIGERGEATATTGPGRRSHGWIRVEFAGNGDDLVQIADIACGMRHSMAVAKDGRLYGWGANRHGQLGFKCSGSHSAGAGTVAGKGPEARVKSWSDARKMSVVWTPTEVPGISGVTKVACGRHHTACLLNSGEVWVAGDNKYGQQSGPYHKGESLRGDNSAVWRRVKLGGPAHSLASGWEHLVALVRMPPSSGSGPEFTAVVSWGRSDHGQLGGSLEGLVEDGREDPQVACGSAHTLALTSGGRVVAWGWNEHGNCGDPSLQNVHSPHEITIDGTKVPVESLQRKRMLLKPVTIGCGYGNSYIVCELIDVMQ</sequence>
<reference evidence="1" key="1">
    <citation type="submission" date="2022-06" db="EMBL/GenBank/DDBJ databases">
        <title>Phylogenomic reconstructions and comparative analyses of Kickxellomycotina fungi.</title>
        <authorList>
            <person name="Reynolds N.K."/>
            <person name="Stajich J.E."/>
            <person name="Barry K."/>
            <person name="Grigoriev I.V."/>
            <person name="Crous P."/>
            <person name="Smith M.E."/>
        </authorList>
    </citation>
    <scope>NUCLEOTIDE SEQUENCE</scope>
    <source>
        <strain evidence="1">RSA 2271</strain>
    </source>
</reference>
<protein>
    <submittedName>
        <fullName evidence="1">Uncharacterized protein</fullName>
    </submittedName>
</protein>
<keyword evidence="2" id="KW-1185">Reference proteome</keyword>